<name>A0A811G2B4_CORDP</name>
<evidence type="ECO:0000313" key="2">
    <source>
        <dbReference type="Proteomes" id="UP000480222"/>
    </source>
</evidence>
<dbReference type="EMBL" id="CADDAV010000005">
    <property type="protein sequence ID" value="CAB0584259.1"/>
    <property type="molecule type" value="Genomic_DNA"/>
</dbReference>
<comment type="caution">
    <text evidence="1">The sequence shown here is derived from an EMBL/GenBank/DDBJ whole genome shotgun (WGS) entry which is preliminary data.</text>
</comment>
<dbReference type="Proteomes" id="UP000480222">
    <property type="component" value="Unassembled WGS sequence"/>
</dbReference>
<proteinExistence type="predicted"/>
<accession>A0A811G2B4</accession>
<dbReference type="RefSeq" id="WP_070799355.1">
    <property type="nucleotide sequence ID" value="NZ_CP040520.1"/>
</dbReference>
<dbReference type="AlphaFoldDB" id="A0A811G2B4"/>
<gene>
    <name evidence="1" type="ORF">CIP107547_00407</name>
</gene>
<reference evidence="1 2" key="1">
    <citation type="submission" date="2020-02" db="EMBL/GenBank/DDBJ databases">
        <authorList>
            <person name="Brisse S."/>
        </authorList>
    </citation>
    <scope>NUCLEOTIDE SEQUENCE [LARGE SCALE GENOMIC DNA]</scope>
    <source>
        <strain evidence="1">CIP107547</strain>
    </source>
</reference>
<evidence type="ECO:0008006" key="3">
    <source>
        <dbReference type="Google" id="ProtNLM"/>
    </source>
</evidence>
<evidence type="ECO:0000313" key="1">
    <source>
        <dbReference type="EMBL" id="CAB0584259.1"/>
    </source>
</evidence>
<protein>
    <recommendedName>
        <fullName evidence="3">DUF559 domain-containing protein</fullName>
    </recommendedName>
</protein>
<sequence length="296" mass="34190">MNVWGDKIRVIDTLRMSHTEYAQWITNQQHKHFNIHAELWADSEEWEALNPWTRDWARILAVGKRARTGVICGRSAVRLWRLGILGYEEPVVVVIPGTKTAPRNTKRWIHYRSARIPSNKITEHKGIRFTTMERSIGDLCRWGTFAEGLVAAESYLRQEDAQPFLLEQELEEFGRIPGVRKFRRVLQVADSKSESVAESWAKAKLIEANIAFEQQVQINNRRADFLVGSVVVEIDGDIKFHDDEPRAVLKERKRDRELQNAGYVVAHFDWESLNSGTFIPSLLRLLESTNTKTQGR</sequence>
<organism evidence="1 2">
    <name type="scientific">Corynebacterium diphtheriae</name>
    <dbReference type="NCBI Taxonomy" id="1717"/>
    <lineage>
        <taxon>Bacteria</taxon>
        <taxon>Bacillati</taxon>
        <taxon>Actinomycetota</taxon>
        <taxon>Actinomycetes</taxon>
        <taxon>Mycobacteriales</taxon>
        <taxon>Corynebacteriaceae</taxon>
        <taxon>Corynebacterium</taxon>
    </lineage>
</organism>
<dbReference type="Gene3D" id="3.40.960.10">
    <property type="entry name" value="VSR Endonuclease"/>
    <property type="match status" value="1"/>
</dbReference>